<dbReference type="GO" id="GO:0005507">
    <property type="term" value="F:copper ion binding"/>
    <property type="evidence" value="ECO:0007669"/>
    <property type="project" value="InterPro"/>
</dbReference>
<gene>
    <name evidence="10" type="ORF">J5V96_14725</name>
</gene>
<feature type="binding site" evidence="7">
    <location>
        <position position="110"/>
    </location>
    <ligand>
        <name>Cu cation</name>
        <dbReference type="ChEBI" id="CHEBI:23378"/>
    </ligand>
</feature>
<dbReference type="InterPro" id="IPR002386">
    <property type="entry name" value="Amicyanin/Pseudoazurin"/>
</dbReference>
<evidence type="ECO:0000256" key="1">
    <source>
        <dbReference type="ARBA" id="ARBA00004418"/>
    </source>
</evidence>
<evidence type="ECO:0000256" key="5">
    <source>
        <dbReference type="ARBA" id="ARBA00022982"/>
    </source>
</evidence>
<protein>
    <submittedName>
        <fullName evidence="10">Cupredoxin domain-containing protein</fullName>
    </submittedName>
</protein>
<organism evidence="10 11">
    <name type="scientific">Microbacterium stercoris</name>
    <dbReference type="NCBI Taxonomy" id="2820289"/>
    <lineage>
        <taxon>Bacteria</taxon>
        <taxon>Bacillati</taxon>
        <taxon>Actinomycetota</taxon>
        <taxon>Actinomycetes</taxon>
        <taxon>Micrococcales</taxon>
        <taxon>Microbacteriaceae</taxon>
        <taxon>Microbacterium</taxon>
    </lineage>
</organism>
<keyword evidence="6 7" id="KW-0186">Copper</keyword>
<evidence type="ECO:0000256" key="6">
    <source>
        <dbReference type="ARBA" id="ARBA00023008"/>
    </source>
</evidence>
<keyword evidence="4" id="KW-0574">Periplasm</keyword>
<sequence length="125" mass="13118">MTNPRSLLRPAVGMLLAGTFVLAGCAATPAAAGGDDSEADVTITVTDMSYQPAEVTIHPGDTVEWVFDDGGLPHDVSGLDEMEGVLQSDLMTEGTFTFTFDEAGTYTYTCTPHPMMLGTVVVEAP</sequence>
<keyword evidence="5" id="KW-0249">Electron transport</keyword>
<proteinExistence type="predicted"/>
<dbReference type="Gene3D" id="2.60.40.420">
    <property type="entry name" value="Cupredoxins - blue copper proteins"/>
    <property type="match status" value="1"/>
</dbReference>
<keyword evidence="11" id="KW-1185">Reference proteome</keyword>
<dbReference type="EMBL" id="JAGFOA010000006">
    <property type="protein sequence ID" value="MBO3664750.1"/>
    <property type="molecule type" value="Genomic_DNA"/>
</dbReference>
<dbReference type="Proteomes" id="UP000680132">
    <property type="component" value="Unassembled WGS sequence"/>
</dbReference>
<dbReference type="GO" id="GO:0009055">
    <property type="term" value="F:electron transfer activity"/>
    <property type="evidence" value="ECO:0007669"/>
    <property type="project" value="InterPro"/>
</dbReference>
<dbReference type="PRINTS" id="PR00155">
    <property type="entry name" value="AMICYANIN"/>
</dbReference>
<evidence type="ECO:0000256" key="2">
    <source>
        <dbReference type="ARBA" id="ARBA00022448"/>
    </source>
</evidence>
<evidence type="ECO:0000256" key="4">
    <source>
        <dbReference type="ARBA" id="ARBA00022764"/>
    </source>
</evidence>
<accession>A0A939QQ89</accession>
<keyword evidence="3 7" id="KW-0479">Metal-binding</keyword>
<evidence type="ECO:0000256" key="7">
    <source>
        <dbReference type="PIRSR" id="PIRSR602386-1"/>
    </source>
</evidence>
<dbReference type="Pfam" id="PF00127">
    <property type="entry name" value="Copper-bind"/>
    <property type="match status" value="1"/>
</dbReference>
<feature type="signal peptide" evidence="8">
    <location>
        <begin position="1"/>
        <end position="23"/>
    </location>
</feature>
<feature type="domain" description="Blue (type 1) copper" evidence="9">
    <location>
        <begin position="40"/>
        <end position="123"/>
    </location>
</feature>
<feature type="chain" id="PRO_5038582857" evidence="8">
    <location>
        <begin position="24"/>
        <end position="125"/>
    </location>
</feature>
<comment type="subcellular location">
    <subcellularLocation>
        <location evidence="1">Periplasm</location>
    </subcellularLocation>
</comment>
<keyword evidence="8" id="KW-0732">Signal</keyword>
<dbReference type="PANTHER" id="PTHR36507">
    <property type="entry name" value="BLL1555 PROTEIN"/>
    <property type="match status" value="1"/>
</dbReference>
<evidence type="ECO:0000256" key="3">
    <source>
        <dbReference type="ARBA" id="ARBA00022723"/>
    </source>
</evidence>
<dbReference type="InterPro" id="IPR008972">
    <property type="entry name" value="Cupredoxin"/>
</dbReference>
<dbReference type="AlphaFoldDB" id="A0A939QQ89"/>
<evidence type="ECO:0000259" key="9">
    <source>
        <dbReference type="Pfam" id="PF00127"/>
    </source>
</evidence>
<dbReference type="RefSeq" id="WP_208504706.1">
    <property type="nucleotide sequence ID" value="NZ_JAGFOA010000006.1"/>
</dbReference>
<comment type="cofactor">
    <cofactor evidence="7">
        <name>Cu cation</name>
        <dbReference type="ChEBI" id="CHEBI:23378"/>
    </cofactor>
    <text evidence="7">Binds 1 copper ion per subunit.</text>
</comment>
<evidence type="ECO:0000313" key="10">
    <source>
        <dbReference type="EMBL" id="MBO3664750.1"/>
    </source>
</evidence>
<dbReference type="PANTHER" id="PTHR36507:SF1">
    <property type="entry name" value="BLL1555 PROTEIN"/>
    <property type="match status" value="1"/>
</dbReference>
<feature type="binding site" evidence="7">
    <location>
        <position position="113"/>
    </location>
    <ligand>
        <name>Cu cation</name>
        <dbReference type="ChEBI" id="CHEBI:23378"/>
    </ligand>
</feature>
<dbReference type="InterPro" id="IPR000923">
    <property type="entry name" value="BlueCu_1"/>
</dbReference>
<dbReference type="SUPFAM" id="SSF49503">
    <property type="entry name" value="Cupredoxins"/>
    <property type="match status" value="1"/>
</dbReference>
<name>A0A939QQ89_9MICO</name>
<dbReference type="InterPro" id="IPR052721">
    <property type="entry name" value="ET_Amicyanin"/>
</dbReference>
<dbReference type="PROSITE" id="PS51257">
    <property type="entry name" value="PROKAR_LIPOPROTEIN"/>
    <property type="match status" value="1"/>
</dbReference>
<keyword evidence="2" id="KW-0813">Transport</keyword>
<evidence type="ECO:0000256" key="8">
    <source>
        <dbReference type="SAM" id="SignalP"/>
    </source>
</evidence>
<feature type="binding site" evidence="7">
    <location>
        <position position="74"/>
    </location>
    <ligand>
        <name>Cu cation</name>
        <dbReference type="ChEBI" id="CHEBI:23378"/>
    </ligand>
</feature>
<comment type="caution">
    <text evidence="10">The sequence shown here is derived from an EMBL/GenBank/DDBJ whole genome shotgun (WGS) entry which is preliminary data.</text>
</comment>
<dbReference type="GO" id="GO:0042597">
    <property type="term" value="C:periplasmic space"/>
    <property type="evidence" value="ECO:0007669"/>
    <property type="project" value="UniProtKB-SubCell"/>
</dbReference>
<reference evidence="10" key="1">
    <citation type="submission" date="2021-03" db="EMBL/GenBank/DDBJ databases">
        <title>Microbacterium sp. nov., a novel actinobacterium isolated from cow dung.</title>
        <authorList>
            <person name="Zhang L."/>
        </authorList>
    </citation>
    <scope>NUCLEOTIDE SEQUENCE</scope>
    <source>
        <strain evidence="10">NEAU-LLB</strain>
    </source>
</reference>
<evidence type="ECO:0000313" key="11">
    <source>
        <dbReference type="Proteomes" id="UP000680132"/>
    </source>
</evidence>